<dbReference type="AntiFam" id="ANF00226">
    <property type="entry name" value="Shadow ORF (opposite pknB)"/>
</dbReference>
<comment type="caution">
    <text evidence="2">The sequence shown here is derived from an EMBL/GenBank/DDBJ whole genome shotgun (WGS) entry which is preliminary data.</text>
</comment>
<feature type="compositionally biased region" description="Basic and acidic residues" evidence="1">
    <location>
        <begin position="1"/>
        <end position="33"/>
    </location>
</feature>
<sequence length="169" mass="19440">MRDRMVKRPRDTEVNDHRSLRTHDDIARLEIPMHDPGPMNSGQRGRGSHGKPLEPSARARPLLPYDMMQRRPGHEFADNERLIVMDAHIQNPGRAERRHPPREFHFPEESAARTIVLRKRRMQYLDRDLDPRRRDGPMDFALPAAPDPAGQPIVTQVTGFGTGQEPPLQ</sequence>
<evidence type="ECO:0000313" key="2">
    <source>
        <dbReference type="EMBL" id="GES23914.1"/>
    </source>
</evidence>
<organism evidence="2 3">
    <name type="scientific">Acrocarpospora pleiomorpha</name>
    <dbReference type="NCBI Taxonomy" id="90975"/>
    <lineage>
        <taxon>Bacteria</taxon>
        <taxon>Bacillati</taxon>
        <taxon>Actinomycetota</taxon>
        <taxon>Actinomycetes</taxon>
        <taxon>Streptosporangiales</taxon>
        <taxon>Streptosporangiaceae</taxon>
        <taxon>Acrocarpospora</taxon>
    </lineage>
</organism>
<evidence type="ECO:0000313" key="3">
    <source>
        <dbReference type="Proteomes" id="UP000377595"/>
    </source>
</evidence>
<dbReference type="EMBL" id="BLAF01000046">
    <property type="protein sequence ID" value="GES23914.1"/>
    <property type="molecule type" value="Genomic_DNA"/>
</dbReference>
<feature type="region of interest" description="Disordered" evidence="1">
    <location>
        <begin position="127"/>
        <end position="169"/>
    </location>
</feature>
<reference evidence="2 3" key="1">
    <citation type="submission" date="2019-10" db="EMBL/GenBank/DDBJ databases">
        <title>Whole genome shotgun sequence of Acrocarpospora pleiomorpha NBRC 16267.</title>
        <authorList>
            <person name="Ichikawa N."/>
            <person name="Kimura A."/>
            <person name="Kitahashi Y."/>
            <person name="Komaki H."/>
            <person name="Oguchi A."/>
        </authorList>
    </citation>
    <scope>NUCLEOTIDE SEQUENCE [LARGE SCALE GENOMIC DNA]</scope>
    <source>
        <strain evidence="2 3">NBRC 16267</strain>
    </source>
</reference>
<accession>A0A5M3XRQ3</accession>
<name>A0A5M3XRQ3_9ACTN</name>
<keyword evidence="3" id="KW-1185">Reference proteome</keyword>
<dbReference type="AlphaFoldDB" id="A0A5M3XRQ3"/>
<feature type="region of interest" description="Disordered" evidence="1">
    <location>
        <begin position="1"/>
        <end position="61"/>
    </location>
</feature>
<proteinExistence type="predicted"/>
<feature type="compositionally biased region" description="Basic and acidic residues" evidence="1">
    <location>
        <begin position="127"/>
        <end position="137"/>
    </location>
</feature>
<gene>
    <name evidence="2" type="ORF">Aple_068130</name>
</gene>
<evidence type="ECO:0000256" key="1">
    <source>
        <dbReference type="SAM" id="MobiDB-lite"/>
    </source>
</evidence>
<dbReference type="Proteomes" id="UP000377595">
    <property type="component" value="Unassembled WGS sequence"/>
</dbReference>
<protein>
    <submittedName>
        <fullName evidence="2">Uncharacterized protein</fullName>
    </submittedName>
</protein>